<evidence type="ECO:0000256" key="10">
    <source>
        <dbReference type="RuleBase" id="RU910714"/>
    </source>
</evidence>
<dbReference type="Gene3D" id="3.40.50.720">
    <property type="entry name" value="NAD(P)-binding Rossmann-like Domain"/>
    <property type="match status" value="1"/>
</dbReference>
<feature type="region of interest" description="Disordered" evidence="11">
    <location>
        <begin position="1"/>
        <end position="22"/>
    </location>
</feature>
<dbReference type="NCBIfam" id="TIGR01692">
    <property type="entry name" value="HIBADH"/>
    <property type="match status" value="1"/>
</dbReference>
<evidence type="ECO:0000259" key="12">
    <source>
        <dbReference type="Pfam" id="PF03446"/>
    </source>
</evidence>
<name>A0A484BHQ9_DRONA</name>
<evidence type="ECO:0000256" key="1">
    <source>
        <dbReference type="ARBA" id="ARBA00004173"/>
    </source>
</evidence>
<comment type="caution">
    <text evidence="14">The sequence shown here is derived from an EMBL/GenBank/DDBJ whole genome shotgun (WGS) entry which is preliminary data.</text>
</comment>
<dbReference type="InterPro" id="IPR008927">
    <property type="entry name" value="6-PGluconate_DH-like_C_sf"/>
</dbReference>
<dbReference type="SUPFAM" id="SSF48179">
    <property type="entry name" value="6-phosphogluconate dehydrogenase C-terminal domain-like"/>
    <property type="match status" value="1"/>
</dbReference>
<dbReference type="FunFam" id="3.40.50.720:FF:000119">
    <property type="entry name" value="3-hydroxyisobutyrate dehydrogenase"/>
    <property type="match status" value="1"/>
</dbReference>
<evidence type="ECO:0000256" key="7">
    <source>
        <dbReference type="ARBA" id="ARBA00023027"/>
    </source>
</evidence>
<protein>
    <recommendedName>
        <fullName evidence="10">3-hydroxyisobutyrate dehydrogenase</fullName>
        <shortName evidence="10">HIBADH</shortName>
        <ecNumber evidence="10">1.1.1.31</ecNumber>
    </recommendedName>
</protein>
<organism evidence="14 15">
    <name type="scientific">Drosophila navojoa</name>
    <name type="common">Fruit fly</name>
    <dbReference type="NCBI Taxonomy" id="7232"/>
    <lineage>
        <taxon>Eukaryota</taxon>
        <taxon>Metazoa</taxon>
        <taxon>Ecdysozoa</taxon>
        <taxon>Arthropoda</taxon>
        <taxon>Hexapoda</taxon>
        <taxon>Insecta</taxon>
        <taxon>Pterygota</taxon>
        <taxon>Neoptera</taxon>
        <taxon>Endopterygota</taxon>
        <taxon>Diptera</taxon>
        <taxon>Brachycera</taxon>
        <taxon>Muscomorpha</taxon>
        <taxon>Ephydroidea</taxon>
        <taxon>Drosophilidae</taxon>
        <taxon>Drosophila</taxon>
    </lineage>
</organism>
<dbReference type="EC" id="1.1.1.31" evidence="10"/>
<dbReference type="GO" id="GO:0006574">
    <property type="term" value="P:L-valine catabolic process"/>
    <property type="evidence" value="ECO:0007669"/>
    <property type="project" value="UniProtKB-UniPathway"/>
</dbReference>
<dbReference type="GO" id="GO:0008442">
    <property type="term" value="F:3-hydroxyisobutyrate dehydrogenase activity"/>
    <property type="evidence" value="ECO:0007669"/>
    <property type="project" value="UniProtKB-EC"/>
</dbReference>
<dbReference type="InterPro" id="IPR013328">
    <property type="entry name" value="6PGD_dom2"/>
</dbReference>
<evidence type="ECO:0000313" key="15">
    <source>
        <dbReference type="Proteomes" id="UP000295192"/>
    </source>
</evidence>
<gene>
    <name evidence="14" type="ORF">AWZ03_005278</name>
</gene>
<dbReference type="PROSITE" id="PS00895">
    <property type="entry name" value="3_HYDROXYISOBUT_DH"/>
    <property type="match status" value="1"/>
</dbReference>
<dbReference type="OMA" id="NNMMLFI"/>
<dbReference type="InterPro" id="IPR006115">
    <property type="entry name" value="6PGDH_NADP-bd"/>
</dbReference>
<dbReference type="InterPro" id="IPR036291">
    <property type="entry name" value="NAD(P)-bd_dom_sf"/>
</dbReference>
<keyword evidence="15" id="KW-1185">Reference proteome</keyword>
<keyword evidence="4 10" id="KW-0101">Branched-chain amino acid catabolism</keyword>
<dbReference type="STRING" id="7232.A0A484BHQ9"/>
<dbReference type="PANTHER" id="PTHR22981:SF7">
    <property type="entry name" value="3-HYDROXYISOBUTYRATE DEHYDROGENASE, MITOCHONDRIAL"/>
    <property type="match status" value="1"/>
</dbReference>
<evidence type="ECO:0000259" key="13">
    <source>
        <dbReference type="Pfam" id="PF14833"/>
    </source>
</evidence>
<evidence type="ECO:0000256" key="4">
    <source>
        <dbReference type="ARBA" id="ARBA00022456"/>
    </source>
</evidence>
<evidence type="ECO:0000256" key="3">
    <source>
        <dbReference type="ARBA" id="ARBA00006013"/>
    </source>
</evidence>
<dbReference type="AlphaFoldDB" id="A0A484BHQ9"/>
<keyword evidence="7 10" id="KW-0520">NAD</keyword>
<dbReference type="Proteomes" id="UP000295192">
    <property type="component" value="Unassembled WGS sequence"/>
</dbReference>
<keyword evidence="8" id="KW-0496">Mitochondrion</keyword>
<dbReference type="Gene3D" id="1.10.1040.10">
    <property type="entry name" value="N-(1-d-carboxylethyl)-l-norvaline Dehydrogenase, domain 2"/>
    <property type="match status" value="1"/>
</dbReference>
<comment type="subcellular location">
    <subcellularLocation>
        <location evidence="1">Mitochondrion</location>
    </subcellularLocation>
</comment>
<sequence>MEISNNSGYNSTTNNNSNKYGKPLARTRLMSSAQRGVYAMRCDTMRSAMWSTGAAFCYGHMAAHFMLMAFLLYAIMSLIQTIFIMSLRIVSQSVLNAWSQTLIRGMSTQGGSKNIGFVGLGNMGGHMASNLIKAGHKLHVFDISKPACDNLKAKGATVYSKTAELAQNVDFLFTMLPNNDIVDASYEEMTANGVNKNTIFIDSSTIDPTLVKSLQKRISAKGARFIDAPVSGGVPGAEQATLTFMVGGTEAEYNAVKSVLECMGKRITHCGDYGMGQAAKLANNMMLAISMIGVSEAMNLAIRLGLNPKTFAEIINSSTGRCWASELYNPVPGVTPTAPANNSYKGGFSTDLITKDLGLASGVATSSNTPIPMGALAHQIYRTLKSKGLGSKDFSIVYDFMKNENN</sequence>
<dbReference type="OrthoDB" id="435038at2759"/>
<comment type="similarity">
    <text evidence="3">Belongs to the HIBADH-related family. 3-hydroxyisobutyrate dehydrogenase subfamily.</text>
</comment>
<reference evidence="14 15" key="1">
    <citation type="journal article" date="2019" name="J. Hered.">
        <title>An Improved Genome Assembly for Drosophila navojoa, the Basal Species in the mojavensis Cluster.</title>
        <authorList>
            <person name="Vanderlinde T."/>
            <person name="Dupim E.G."/>
            <person name="Nazario-Yepiz N.O."/>
            <person name="Carvalho A.B."/>
        </authorList>
    </citation>
    <scope>NUCLEOTIDE SEQUENCE [LARGE SCALE GENOMIC DNA]</scope>
    <source>
        <strain evidence="14">Navoj_Jal97</strain>
        <tissue evidence="14">Whole organism</tissue>
    </source>
</reference>
<dbReference type="Pfam" id="PF03446">
    <property type="entry name" value="NAD_binding_2"/>
    <property type="match status" value="1"/>
</dbReference>
<keyword evidence="6 10" id="KW-0560">Oxidoreductase</keyword>
<dbReference type="Pfam" id="PF14833">
    <property type="entry name" value="NAD_binding_11"/>
    <property type="match status" value="1"/>
</dbReference>
<evidence type="ECO:0000256" key="6">
    <source>
        <dbReference type="ARBA" id="ARBA00023002"/>
    </source>
</evidence>
<dbReference type="InterPro" id="IPR011548">
    <property type="entry name" value="HIBADH"/>
</dbReference>
<accession>A0A484BHQ9</accession>
<comment type="pathway">
    <text evidence="2 10">Amino-acid degradation; L-valine degradation.</text>
</comment>
<dbReference type="EMBL" id="LSRL02000034">
    <property type="protein sequence ID" value="TDG48323.1"/>
    <property type="molecule type" value="Genomic_DNA"/>
</dbReference>
<dbReference type="InterPro" id="IPR002204">
    <property type="entry name" value="3-OH-isobutyrate_DH-rel_CS"/>
</dbReference>
<dbReference type="PANTHER" id="PTHR22981">
    <property type="entry name" value="3-HYDROXYISOBUTYRATE DEHYDROGENASE-RELATED"/>
    <property type="match status" value="1"/>
</dbReference>
<dbReference type="InterPro" id="IPR029154">
    <property type="entry name" value="HIBADH-like_NADP-bd"/>
</dbReference>
<keyword evidence="5" id="KW-0809">Transit peptide</keyword>
<evidence type="ECO:0000256" key="9">
    <source>
        <dbReference type="ARBA" id="ARBA00049197"/>
    </source>
</evidence>
<feature type="domain" description="6-phosphogluconate dehydrogenase NADP-binding" evidence="12">
    <location>
        <begin position="114"/>
        <end position="271"/>
    </location>
</feature>
<evidence type="ECO:0000256" key="5">
    <source>
        <dbReference type="ARBA" id="ARBA00022946"/>
    </source>
</evidence>
<feature type="domain" description="3-hydroxyisobutyrate dehydrogenase-like NAD-binding" evidence="13">
    <location>
        <begin position="274"/>
        <end position="399"/>
    </location>
</feature>
<evidence type="ECO:0000313" key="14">
    <source>
        <dbReference type="EMBL" id="TDG48323.1"/>
    </source>
</evidence>
<proteinExistence type="inferred from homology"/>
<dbReference type="GO" id="GO:0051287">
    <property type="term" value="F:NAD binding"/>
    <property type="evidence" value="ECO:0007669"/>
    <property type="project" value="InterPro"/>
</dbReference>
<comment type="catalytic activity">
    <reaction evidence="9 10">
        <text>3-hydroxy-2-methylpropanoate + NAD(+) = 2-methyl-3-oxopropanoate + NADH + H(+)</text>
        <dbReference type="Rhea" id="RHEA:17681"/>
        <dbReference type="ChEBI" id="CHEBI:11805"/>
        <dbReference type="ChEBI" id="CHEBI:15378"/>
        <dbReference type="ChEBI" id="CHEBI:57540"/>
        <dbReference type="ChEBI" id="CHEBI:57700"/>
        <dbReference type="ChEBI" id="CHEBI:57945"/>
        <dbReference type="EC" id="1.1.1.31"/>
    </reaction>
</comment>
<dbReference type="FunFam" id="1.10.1040.10:FF:000006">
    <property type="entry name" value="3-hydroxyisobutyrate dehydrogenase"/>
    <property type="match status" value="1"/>
</dbReference>
<dbReference type="GO" id="GO:0050661">
    <property type="term" value="F:NADP binding"/>
    <property type="evidence" value="ECO:0007669"/>
    <property type="project" value="InterPro"/>
</dbReference>
<dbReference type="GO" id="GO:0005739">
    <property type="term" value="C:mitochondrion"/>
    <property type="evidence" value="ECO:0007669"/>
    <property type="project" value="UniProtKB-SubCell"/>
</dbReference>
<dbReference type="UniPathway" id="UPA00362"/>
<evidence type="ECO:0000256" key="8">
    <source>
        <dbReference type="ARBA" id="ARBA00023128"/>
    </source>
</evidence>
<evidence type="ECO:0000256" key="11">
    <source>
        <dbReference type="SAM" id="MobiDB-lite"/>
    </source>
</evidence>
<evidence type="ECO:0000256" key="2">
    <source>
        <dbReference type="ARBA" id="ARBA00005109"/>
    </source>
</evidence>
<dbReference type="SUPFAM" id="SSF51735">
    <property type="entry name" value="NAD(P)-binding Rossmann-fold domains"/>
    <property type="match status" value="1"/>
</dbReference>